<evidence type="ECO:0008006" key="3">
    <source>
        <dbReference type="Google" id="ProtNLM"/>
    </source>
</evidence>
<sequence>MAEPITTTLTLAVLKPILSGVAKSANVFFSEEFKKRFQLHKFSINNNQLVESVEKIGLVKTLFTGAEKPVEISTFFYLPSITTTSGISKINSINEIYTSHSILLEATVGQGKSILMRYLALQEVAKNSRIPIFIELKNISKEKNLHTLIREKILAWTSSDITDEQIKFIFRSGKISIFLDAFDEISKDYTSDTLNYIENLANNYSELKLIVSSRPEHEIKFSNFFETIQVNSYDREDQKSLINILVKDSDARITLLSSIENSSPEIQKLLTTPLMIGLYIKKFNTDFSPPENITSFYKNIFEVVATTHDRTKGGYTRQSSSSLKQDKLEQIFERFCFECYKLDKTSFEKAEIIEVLENSLGRLRIEDCSGSQILDDFCDYLCLIVRDGLNFTFIHRSIYEYYVALFFSRLSVDNAEKVIPRINQFNILIFLKHLNLYYFNLFYLKDNLLDFFEKINKRSSKYNTKNVLPLDFLNIFFIDKNKNLENHICINSSIFDYLRSSEFIFNEFIAPIFRYIGNKYDSPLIAHSIGAIFNINETKTKSLHSQFNNDTTLKVLFEKIFLTYDSLVDQIESKKNEITCEDFENL</sequence>
<proteinExistence type="predicted"/>
<keyword evidence="2" id="KW-1185">Reference proteome</keyword>
<dbReference type="PANTHER" id="PTHR46844">
    <property type="entry name" value="SLR5058 PROTEIN"/>
    <property type="match status" value="1"/>
</dbReference>
<gene>
    <name evidence="1" type="ORF">H9629_06415</name>
</gene>
<comment type="caution">
    <text evidence="1">The sequence shown here is derived from an EMBL/GenBank/DDBJ whole genome shotgun (WGS) entry which is preliminary data.</text>
</comment>
<dbReference type="EMBL" id="JACSPT010000006">
    <property type="protein sequence ID" value="MBD8008973.1"/>
    <property type="molecule type" value="Genomic_DNA"/>
</dbReference>
<dbReference type="Proteomes" id="UP000621930">
    <property type="component" value="Unassembled WGS sequence"/>
</dbReference>
<evidence type="ECO:0000313" key="2">
    <source>
        <dbReference type="Proteomes" id="UP000621930"/>
    </source>
</evidence>
<dbReference type="PANTHER" id="PTHR46844:SF1">
    <property type="entry name" value="SLR5058 PROTEIN"/>
    <property type="match status" value="1"/>
</dbReference>
<dbReference type="InterPro" id="IPR027417">
    <property type="entry name" value="P-loop_NTPase"/>
</dbReference>
<organism evidence="1 2">
    <name type="scientific">Acinetobacter pecorum</name>
    <dbReference type="NCBI Taxonomy" id="2762215"/>
    <lineage>
        <taxon>Bacteria</taxon>
        <taxon>Pseudomonadati</taxon>
        <taxon>Pseudomonadota</taxon>
        <taxon>Gammaproteobacteria</taxon>
        <taxon>Moraxellales</taxon>
        <taxon>Moraxellaceae</taxon>
        <taxon>Acinetobacter</taxon>
    </lineage>
</organism>
<evidence type="ECO:0000313" key="1">
    <source>
        <dbReference type="EMBL" id="MBD8008973.1"/>
    </source>
</evidence>
<dbReference type="Gene3D" id="3.40.50.300">
    <property type="entry name" value="P-loop containing nucleotide triphosphate hydrolases"/>
    <property type="match status" value="1"/>
</dbReference>
<reference evidence="1 2" key="1">
    <citation type="submission" date="2020-08" db="EMBL/GenBank/DDBJ databases">
        <title>A Genomic Blueprint of the Chicken Gut Microbiome.</title>
        <authorList>
            <person name="Gilroy R."/>
            <person name="Ravi A."/>
            <person name="Getino M."/>
            <person name="Pursley I."/>
            <person name="Horton D.L."/>
            <person name="Alikhan N.-F."/>
            <person name="Baker D."/>
            <person name="Gharbi K."/>
            <person name="Hall N."/>
            <person name="Watson M."/>
            <person name="Adriaenssens E.M."/>
            <person name="Foster-Nyarko E."/>
            <person name="Jarju S."/>
            <person name="Secka A."/>
            <person name="Antonio M."/>
            <person name="Oren A."/>
            <person name="Chaudhuri R."/>
            <person name="La Ragione R.M."/>
            <person name="Hildebrand F."/>
            <person name="Pallen M.J."/>
        </authorList>
    </citation>
    <scope>NUCLEOTIDE SEQUENCE [LARGE SCALE GENOMIC DNA]</scope>
    <source>
        <strain evidence="1 2">Sa1BUA6</strain>
    </source>
</reference>
<protein>
    <recommendedName>
        <fullName evidence="3">NACHT domain-containing protein</fullName>
    </recommendedName>
</protein>
<accession>A0ABR8VW24</accession>
<dbReference type="SUPFAM" id="SSF52540">
    <property type="entry name" value="P-loop containing nucleoside triphosphate hydrolases"/>
    <property type="match status" value="1"/>
</dbReference>
<dbReference type="RefSeq" id="WP_191730747.1">
    <property type="nucleotide sequence ID" value="NZ_JACSPT010000006.1"/>
</dbReference>
<name>A0ABR8VW24_9GAMM</name>